<dbReference type="AlphaFoldDB" id="A0A2T7BJ73"/>
<dbReference type="InterPro" id="IPR041662">
    <property type="entry name" value="SusD-like_2"/>
</dbReference>
<proteinExistence type="predicted"/>
<evidence type="ECO:0008006" key="3">
    <source>
        <dbReference type="Google" id="ProtNLM"/>
    </source>
</evidence>
<name>A0A2T7BJ73_9BACT</name>
<sequence length="543" mass="61186">MVTGKDLNMGPCLPAALMVLIFLQNSKLETMRRNKHTSLLFLGTALFFSSCTKNFDTINTDPTKGASIAPGQQLASAAYYLDGGREMGYPNLYLMLPRVQYVNGSWGMRSGTKYIRNDFYNDRVWETFYGKSGKQLVDMLERIKGDTALVNYAAAGRILKVYIFSVLTDNYGDIPYTQAGQAYYEKVYTPAYDKQQDIYNDFFKELDEATAQFNANSEAIDNDIVYNGDLGKWKHLANSLRLRLAMRLTKRDAATAEAQVKKAVAAGVMQTAEDNFRMVHEAYNFPDLRGNGLSQALQEEQTYNYTIGCNTFVDYLKQENDPRIAAFFVNRDANGKDITSKTNYLSIKPGLYWWDDWADFIAADGTDIPQGNKYTLIAPPFYQLQAPFLHMGIAETEFLLAEAASRGWIAEDANAHYQAGIRDAMQQLDMYPGMVPVSGTEVDNFVQAHPLDATKAIEQINMQKWVALFPNGYEAFANQRRSGYPVLAAVDDVGGESETGSKPYLRLFYPSTEAFNNTQNYNDAIGRIGGKNDWMQPVWWDKQ</sequence>
<dbReference type="Proteomes" id="UP000244450">
    <property type="component" value="Unassembled WGS sequence"/>
</dbReference>
<dbReference type="EMBL" id="QCYK01000002">
    <property type="protein sequence ID" value="PUZ26340.1"/>
    <property type="molecule type" value="Genomic_DNA"/>
</dbReference>
<reference evidence="1 2" key="1">
    <citation type="submission" date="2018-04" db="EMBL/GenBank/DDBJ databases">
        <title>Chitinophaga fuyangensis sp. nov., isolated from soil in a chemical factory.</title>
        <authorList>
            <person name="Chen K."/>
        </authorList>
    </citation>
    <scope>NUCLEOTIDE SEQUENCE [LARGE SCALE GENOMIC DNA]</scope>
    <source>
        <strain evidence="1 2">LY-1</strain>
    </source>
</reference>
<evidence type="ECO:0000313" key="1">
    <source>
        <dbReference type="EMBL" id="PUZ26340.1"/>
    </source>
</evidence>
<keyword evidence="2" id="KW-1185">Reference proteome</keyword>
<comment type="caution">
    <text evidence="1">The sequence shown here is derived from an EMBL/GenBank/DDBJ whole genome shotgun (WGS) entry which is preliminary data.</text>
</comment>
<gene>
    <name evidence="1" type="ORF">DCC81_19155</name>
</gene>
<dbReference type="SUPFAM" id="SSF48452">
    <property type="entry name" value="TPR-like"/>
    <property type="match status" value="1"/>
</dbReference>
<dbReference type="Pfam" id="PF12771">
    <property type="entry name" value="SusD-like_2"/>
    <property type="match status" value="1"/>
</dbReference>
<protein>
    <recommendedName>
        <fullName evidence="3">SusD/RagB family nutrient-binding outer membrane lipoprotein</fullName>
    </recommendedName>
</protein>
<dbReference type="InterPro" id="IPR011990">
    <property type="entry name" value="TPR-like_helical_dom_sf"/>
</dbReference>
<evidence type="ECO:0000313" key="2">
    <source>
        <dbReference type="Proteomes" id="UP000244450"/>
    </source>
</evidence>
<dbReference type="Gene3D" id="1.25.40.390">
    <property type="match status" value="1"/>
</dbReference>
<dbReference type="OrthoDB" id="9766256at2"/>
<accession>A0A2T7BJ73</accession>
<organism evidence="1 2">
    <name type="scientific">Chitinophaga parva</name>
    <dbReference type="NCBI Taxonomy" id="2169414"/>
    <lineage>
        <taxon>Bacteria</taxon>
        <taxon>Pseudomonadati</taxon>
        <taxon>Bacteroidota</taxon>
        <taxon>Chitinophagia</taxon>
        <taxon>Chitinophagales</taxon>
        <taxon>Chitinophagaceae</taxon>
        <taxon>Chitinophaga</taxon>
    </lineage>
</organism>